<dbReference type="EMBL" id="BJXR01000036">
    <property type="protein sequence ID" value="GEN09906.1"/>
    <property type="molecule type" value="Genomic_DNA"/>
</dbReference>
<dbReference type="Proteomes" id="UP000183760">
    <property type="component" value="Unassembled WGS sequence"/>
</dbReference>
<dbReference type="AlphaFoldDB" id="A0A511T6W2"/>
<evidence type="ECO:0000313" key="2">
    <source>
        <dbReference type="EMBL" id="GEN09906.1"/>
    </source>
</evidence>
<dbReference type="EMBL" id="FOIB01000007">
    <property type="protein sequence ID" value="SEU25995.1"/>
    <property type="molecule type" value="Genomic_DNA"/>
</dbReference>
<organism evidence="2 5">
    <name type="scientific">Myxococcus fulvus</name>
    <dbReference type="NCBI Taxonomy" id="33"/>
    <lineage>
        <taxon>Bacteria</taxon>
        <taxon>Pseudomonadati</taxon>
        <taxon>Myxococcota</taxon>
        <taxon>Myxococcia</taxon>
        <taxon>Myxococcales</taxon>
        <taxon>Cystobacterineae</taxon>
        <taxon>Myxococcaceae</taxon>
        <taxon>Myxococcus</taxon>
    </lineage>
</organism>
<evidence type="ECO:0000256" key="1">
    <source>
        <dbReference type="SAM" id="Phobius"/>
    </source>
</evidence>
<protein>
    <submittedName>
        <fullName evidence="2">Uncharacterized protein</fullName>
    </submittedName>
</protein>
<sequence length="274" mass="30485">MATWNDLILATPRQVNGKHQEEGPVALQEALLGTEGEQLVLLGHLHREPHLLREGAFHAGRAHLEASTRPTCTRDERLEQIRAAGHRFTEALGAERDTARVSLISLHLGLCRLLLGSPKDAREWLGMANQSAVETLKDILTEATGEQGFTRNRLLGGMLNFVMFFTSSATLGAGYLVWDRVMSKRSDKVLRRALARMEPLAGYIDALREMRLRLGEPASSVPRYVVTHTVDDSQCLSRITIRTLVGEGEAVDFNGRETRRVSRTGSERTTPLIR</sequence>
<accession>A0A511T6W2</accession>
<dbReference type="RefSeq" id="WP_074956946.1">
    <property type="nucleotide sequence ID" value="NZ_BJXR01000036.1"/>
</dbReference>
<keyword evidence="1" id="KW-0812">Transmembrane</keyword>
<proteinExistence type="predicted"/>
<comment type="caution">
    <text evidence="2">The sequence shown here is derived from an EMBL/GenBank/DDBJ whole genome shotgun (WGS) entry which is preliminary data.</text>
</comment>
<keyword evidence="1" id="KW-0472">Membrane</keyword>
<reference evidence="3 4" key="1">
    <citation type="submission" date="2016-10" db="EMBL/GenBank/DDBJ databases">
        <authorList>
            <person name="Varghese N."/>
            <person name="Submissions S."/>
        </authorList>
    </citation>
    <scope>NUCLEOTIDE SEQUENCE [LARGE SCALE GENOMIC DNA]</scope>
    <source>
        <strain evidence="3 4">DSM 16525</strain>
    </source>
</reference>
<evidence type="ECO:0000313" key="4">
    <source>
        <dbReference type="Proteomes" id="UP000183760"/>
    </source>
</evidence>
<keyword evidence="4" id="KW-1185">Reference proteome</keyword>
<name>A0A511T6W2_MYXFU</name>
<dbReference type="OrthoDB" id="5380490at2"/>
<dbReference type="Proteomes" id="UP000321514">
    <property type="component" value="Unassembled WGS sequence"/>
</dbReference>
<dbReference type="STRING" id="1334629.MFUL124B02_20355"/>
<keyword evidence="1" id="KW-1133">Transmembrane helix</keyword>
<evidence type="ECO:0000313" key="3">
    <source>
        <dbReference type="EMBL" id="SEU25995.1"/>
    </source>
</evidence>
<reference evidence="2 5" key="2">
    <citation type="submission" date="2019-07" db="EMBL/GenBank/DDBJ databases">
        <title>Whole genome shotgun sequence of Myxococcus fulvus NBRC 100333.</title>
        <authorList>
            <person name="Hosoyama A."/>
            <person name="Uohara A."/>
            <person name="Ohji S."/>
            <person name="Ichikawa N."/>
        </authorList>
    </citation>
    <scope>NUCLEOTIDE SEQUENCE [LARGE SCALE GENOMIC DNA]</scope>
    <source>
        <strain evidence="2 5">NBRC 100333</strain>
    </source>
</reference>
<evidence type="ECO:0000313" key="5">
    <source>
        <dbReference type="Proteomes" id="UP000321514"/>
    </source>
</evidence>
<gene>
    <name evidence="2" type="ORF">MFU01_49430</name>
    <name evidence="3" type="ORF">SAMN05443572_107188</name>
</gene>
<feature type="transmembrane region" description="Helical" evidence="1">
    <location>
        <begin position="154"/>
        <end position="178"/>
    </location>
</feature>